<dbReference type="EMBL" id="LAZR01000473">
    <property type="protein sequence ID" value="KKN67488.1"/>
    <property type="molecule type" value="Genomic_DNA"/>
</dbReference>
<keyword evidence="5" id="KW-0482">Metalloprotease</keyword>
<evidence type="ECO:0000256" key="3">
    <source>
        <dbReference type="ARBA" id="ARBA00022801"/>
    </source>
</evidence>
<keyword evidence="2" id="KW-0479">Metal-binding</keyword>
<evidence type="ECO:0000313" key="7">
    <source>
        <dbReference type="EMBL" id="KKN67488.1"/>
    </source>
</evidence>
<keyword evidence="3" id="KW-0378">Hydrolase</keyword>
<dbReference type="PROSITE" id="PS01302">
    <property type="entry name" value="UPF0758"/>
    <property type="match status" value="1"/>
</dbReference>
<dbReference type="PANTHER" id="PTHR30471:SF3">
    <property type="entry name" value="UPF0758 PROTEIN YEES-RELATED"/>
    <property type="match status" value="1"/>
</dbReference>
<evidence type="ECO:0000256" key="5">
    <source>
        <dbReference type="ARBA" id="ARBA00023049"/>
    </source>
</evidence>
<evidence type="ECO:0000256" key="1">
    <source>
        <dbReference type="ARBA" id="ARBA00022670"/>
    </source>
</evidence>
<dbReference type="Pfam" id="PF04002">
    <property type="entry name" value="RadC"/>
    <property type="match status" value="1"/>
</dbReference>
<organism evidence="7">
    <name type="scientific">marine sediment metagenome</name>
    <dbReference type="NCBI Taxonomy" id="412755"/>
    <lineage>
        <taxon>unclassified sequences</taxon>
        <taxon>metagenomes</taxon>
        <taxon>ecological metagenomes</taxon>
    </lineage>
</organism>
<keyword evidence="1" id="KW-0645">Protease</keyword>
<dbReference type="GO" id="GO:0046872">
    <property type="term" value="F:metal ion binding"/>
    <property type="evidence" value="ECO:0007669"/>
    <property type="project" value="UniProtKB-KW"/>
</dbReference>
<dbReference type="InterPro" id="IPR001405">
    <property type="entry name" value="UPF0758"/>
</dbReference>
<evidence type="ECO:0000256" key="2">
    <source>
        <dbReference type="ARBA" id="ARBA00022723"/>
    </source>
</evidence>
<accession>A0A0F9VNX2</accession>
<gene>
    <name evidence="7" type="ORF">LCGC14_0460850</name>
</gene>
<reference evidence="7" key="1">
    <citation type="journal article" date="2015" name="Nature">
        <title>Complex archaea that bridge the gap between prokaryotes and eukaryotes.</title>
        <authorList>
            <person name="Spang A."/>
            <person name="Saw J.H."/>
            <person name="Jorgensen S.L."/>
            <person name="Zaremba-Niedzwiedzka K."/>
            <person name="Martijn J."/>
            <person name="Lind A.E."/>
            <person name="van Eijk R."/>
            <person name="Schleper C."/>
            <person name="Guy L."/>
            <person name="Ettema T.J."/>
        </authorList>
    </citation>
    <scope>NUCLEOTIDE SEQUENCE</scope>
</reference>
<sequence length="186" mass="20495">MVKEKLGKPDTYTRVLFQGVPSVPMRIMELNEIKFPVTVRKSVDVLKVVDDIRRADRETFVVLHLNAKNIIISREIVSVGTIDSAAVYPREVLKSCILNNASSVILAHNHPSGDCHPSESDKQITRDLIGLLILAQIRTLDHVIVGQGEKSFSFADSGLLADYISLITLNFNNCGLMASEVGGDHE</sequence>
<dbReference type="InterPro" id="IPR020891">
    <property type="entry name" value="UPF0758_CS"/>
</dbReference>
<dbReference type="GO" id="GO:0006508">
    <property type="term" value="P:proteolysis"/>
    <property type="evidence" value="ECO:0007669"/>
    <property type="project" value="UniProtKB-KW"/>
</dbReference>
<keyword evidence="4" id="KW-0862">Zinc</keyword>
<dbReference type="InterPro" id="IPR025657">
    <property type="entry name" value="RadC_JAB"/>
</dbReference>
<dbReference type="Gene3D" id="3.40.140.10">
    <property type="entry name" value="Cytidine Deaminase, domain 2"/>
    <property type="match status" value="1"/>
</dbReference>
<dbReference type="PROSITE" id="PS50249">
    <property type="entry name" value="MPN"/>
    <property type="match status" value="1"/>
</dbReference>
<evidence type="ECO:0000256" key="4">
    <source>
        <dbReference type="ARBA" id="ARBA00022833"/>
    </source>
</evidence>
<comment type="caution">
    <text evidence="7">The sequence shown here is derived from an EMBL/GenBank/DDBJ whole genome shotgun (WGS) entry which is preliminary data.</text>
</comment>
<dbReference type="AlphaFoldDB" id="A0A0F9VNX2"/>
<dbReference type="CDD" id="cd08071">
    <property type="entry name" value="MPN_DUF2466"/>
    <property type="match status" value="1"/>
</dbReference>
<dbReference type="InterPro" id="IPR037518">
    <property type="entry name" value="MPN"/>
</dbReference>
<protein>
    <recommendedName>
        <fullName evidence="6">MPN domain-containing protein</fullName>
    </recommendedName>
</protein>
<feature type="domain" description="MPN" evidence="6">
    <location>
        <begin position="38"/>
        <end position="160"/>
    </location>
</feature>
<proteinExistence type="predicted"/>
<dbReference type="GO" id="GO:0008237">
    <property type="term" value="F:metallopeptidase activity"/>
    <property type="evidence" value="ECO:0007669"/>
    <property type="project" value="UniProtKB-KW"/>
</dbReference>
<evidence type="ECO:0000259" key="6">
    <source>
        <dbReference type="PROSITE" id="PS50249"/>
    </source>
</evidence>
<dbReference type="PANTHER" id="PTHR30471">
    <property type="entry name" value="DNA REPAIR PROTEIN RADC"/>
    <property type="match status" value="1"/>
</dbReference>
<name>A0A0F9VNX2_9ZZZZ</name>